<gene>
    <name evidence="1" type="ORF">ALP33_02481</name>
</gene>
<reference evidence="1 2" key="1">
    <citation type="submission" date="2018-08" db="EMBL/GenBank/DDBJ databases">
        <title>Recombination of ecologically and evolutionarily significant loci maintains genetic cohesion in the Pseudomonas syringae species complex.</title>
        <authorList>
            <person name="Dillon M."/>
            <person name="Thakur S."/>
            <person name="Almeida R.N.D."/>
            <person name="Weir B.S."/>
            <person name="Guttman D.S."/>
        </authorList>
    </citation>
    <scope>NUCLEOTIDE SEQUENCE [LARGE SCALE GENOMIC DNA]</scope>
    <source>
        <strain evidence="1 2">ICMP 3402</strain>
    </source>
</reference>
<dbReference type="Proteomes" id="UP000271817">
    <property type="component" value="Unassembled WGS sequence"/>
</dbReference>
<accession>A0AB37R6A4</accession>
<evidence type="ECO:0000313" key="2">
    <source>
        <dbReference type="Proteomes" id="UP000271817"/>
    </source>
</evidence>
<dbReference type="RefSeq" id="WP_122314011.1">
    <property type="nucleotide sequence ID" value="NZ_RBTW01000144.1"/>
</dbReference>
<comment type="caution">
    <text evidence="1">The sequence shown here is derived from an EMBL/GenBank/DDBJ whole genome shotgun (WGS) entry which is preliminary data.</text>
</comment>
<proteinExistence type="predicted"/>
<dbReference type="EMBL" id="RBTW01000144">
    <property type="protein sequence ID" value="RMU19800.1"/>
    <property type="molecule type" value="Genomic_DNA"/>
</dbReference>
<protein>
    <submittedName>
        <fullName evidence="1">Uncharacterized protein</fullName>
    </submittedName>
</protein>
<sequence length="87" mass="9800">MNVRELIEHLSKFDPQAKVVVEYDSHFMDIRAVQPEVILTEGASWADYPSAKVLDDANPRYSATEAERASYRDSSQQEAIAIWGTSP</sequence>
<evidence type="ECO:0000313" key="1">
    <source>
        <dbReference type="EMBL" id="RMU19800.1"/>
    </source>
</evidence>
<name>A0AB37R6A4_PSEAV</name>
<organism evidence="1 2">
    <name type="scientific">Pseudomonas amygdali pv. lachrymans</name>
    <name type="common">Pseudomonas syringae pv. lachrymans</name>
    <dbReference type="NCBI Taxonomy" id="53707"/>
    <lineage>
        <taxon>Bacteria</taxon>
        <taxon>Pseudomonadati</taxon>
        <taxon>Pseudomonadota</taxon>
        <taxon>Gammaproteobacteria</taxon>
        <taxon>Pseudomonadales</taxon>
        <taxon>Pseudomonadaceae</taxon>
        <taxon>Pseudomonas</taxon>
        <taxon>Pseudomonas amygdali</taxon>
    </lineage>
</organism>
<dbReference type="AlphaFoldDB" id="A0AB37R6A4"/>